<feature type="domain" description="UmuC" evidence="4">
    <location>
        <begin position="26"/>
        <end position="66"/>
    </location>
</feature>
<keyword evidence="6" id="KW-1185">Reference proteome</keyword>
<dbReference type="HOGENOM" id="CLU_026357_0_0_11"/>
<dbReference type="SUPFAM" id="SSF56672">
    <property type="entry name" value="DNA/RNA polymerases"/>
    <property type="match status" value="1"/>
</dbReference>
<evidence type="ECO:0000313" key="5">
    <source>
        <dbReference type="EMBL" id="AHI21939.1"/>
    </source>
</evidence>
<dbReference type="PATRIC" id="fig|1224164.3.peg.542"/>
<dbReference type="InterPro" id="IPR050356">
    <property type="entry name" value="SulA_CellDiv_inhibitor"/>
</dbReference>
<dbReference type="Gene3D" id="3.30.70.270">
    <property type="match status" value="1"/>
</dbReference>
<keyword evidence="2" id="KW-0227">DNA damage</keyword>
<dbReference type="InterPro" id="IPR043128">
    <property type="entry name" value="Rev_trsase/Diguanyl_cyclase"/>
</dbReference>
<protein>
    <recommendedName>
        <fullName evidence="4">UmuC domain-containing protein</fullName>
    </recommendedName>
</protein>
<dbReference type="RefSeq" id="WP_025251995.1">
    <property type="nucleotide sequence ID" value="NZ_CP004353.1"/>
</dbReference>
<gene>
    <name evidence="5" type="ORF">B843_02740</name>
</gene>
<dbReference type="AlphaFoldDB" id="W5XZ23"/>
<dbReference type="InterPro" id="IPR001126">
    <property type="entry name" value="UmuC"/>
</dbReference>
<evidence type="ECO:0000259" key="4">
    <source>
        <dbReference type="PROSITE" id="PS50173"/>
    </source>
</evidence>
<evidence type="ECO:0000256" key="3">
    <source>
        <dbReference type="ARBA" id="ARBA00025589"/>
    </source>
</evidence>
<dbReference type="KEGG" id="cvt:B843_02740"/>
<organism evidence="5 6">
    <name type="scientific">Corynebacterium vitaeruminis DSM 20294</name>
    <dbReference type="NCBI Taxonomy" id="1224164"/>
    <lineage>
        <taxon>Bacteria</taxon>
        <taxon>Bacillati</taxon>
        <taxon>Actinomycetota</taxon>
        <taxon>Actinomycetes</taxon>
        <taxon>Mycobacteriales</taxon>
        <taxon>Corynebacteriaceae</taxon>
        <taxon>Corynebacterium</taxon>
    </lineage>
</organism>
<evidence type="ECO:0000313" key="6">
    <source>
        <dbReference type="Proteomes" id="UP000019222"/>
    </source>
</evidence>
<proteinExistence type="inferred from homology"/>
<dbReference type="eggNOG" id="COG0389">
    <property type="taxonomic scope" value="Bacteria"/>
</dbReference>
<dbReference type="STRING" id="1224164.B843_02740"/>
<dbReference type="CDD" id="cd03468">
    <property type="entry name" value="PolY_like"/>
    <property type="match status" value="1"/>
</dbReference>
<accession>W5XZ23</accession>
<evidence type="ECO:0000256" key="2">
    <source>
        <dbReference type="ARBA" id="ARBA00022763"/>
    </source>
</evidence>
<comment type="similarity">
    <text evidence="1">Belongs to the DNA polymerase type-Y family.</text>
</comment>
<dbReference type="GO" id="GO:0006281">
    <property type="term" value="P:DNA repair"/>
    <property type="evidence" value="ECO:0007669"/>
    <property type="project" value="InterPro"/>
</dbReference>
<sequence length="503" mass="53438">MRTLALWFPDWPVQAARYEDKAGAGPVVIASRYRVAVCDGAARAAGVRRGMRVRQAQALCPAASVVDADPERDARAFAGMVEDLAEVVPSIEILRPGMVVINAGAAGRFYGSEARAAEKIINAAARAGIDCLAGIADEIPTAVIAARAQRVVEPGASRAFLAGQPVRVLGVEESLGCEPEVVDTLENLGLRLLGELAALPTTTVSTRFGRAGLRCHAIAAAEDDRLVAPAIDGEDLSVWVRPEDPITRVDEAAFLARALAARLHEALSRRGLVCQRLSVQAVTHSTTLERTWHTRAQLSERAMADRVRWQLDAWLAAGGGDVICELGLRPVECSVPTARSLWGADSSDEAQRVIARLQSTLGTDAVLTPVDVGGRGVSERIGMVAYGDSAEEKALAAKGSWPGRIPPPLPACMSGEAATLVGAGGEVYVTGEAVLSTEPATLRVGKESFEVTGWAGPWPVDDGWWRGKAPEARLQVVGVDGRGHPRAWLLVWTGAWRVEARFE</sequence>
<dbReference type="Gene3D" id="3.40.1170.60">
    <property type="match status" value="1"/>
</dbReference>
<dbReference type="PROSITE" id="PS50173">
    <property type="entry name" value="UMUC"/>
    <property type="match status" value="1"/>
</dbReference>
<dbReference type="EMBL" id="CP004353">
    <property type="protein sequence ID" value="AHI21939.1"/>
    <property type="molecule type" value="Genomic_DNA"/>
</dbReference>
<name>W5XZ23_9CORY</name>
<reference evidence="5 6" key="1">
    <citation type="submission" date="2013-02" db="EMBL/GenBank/DDBJ databases">
        <title>The complete genome sequence of Corynebacterium vitaeruminis DSM 20294.</title>
        <authorList>
            <person name="Ruckert C."/>
            <person name="Albersmeier A."/>
            <person name="Kalinowski J."/>
        </authorList>
    </citation>
    <scope>NUCLEOTIDE SEQUENCE [LARGE SCALE GENOMIC DNA]</scope>
    <source>
        <strain evidence="6">ATCC 10234</strain>
    </source>
</reference>
<dbReference type="Pfam" id="PF00817">
    <property type="entry name" value="IMS"/>
    <property type="match status" value="1"/>
</dbReference>
<dbReference type="Proteomes" id="UP000019222">
    <property type="component" value="Chromosome"/>
</dbReference>
<dbReference type="PANTHER" id="PTHR35369">
    <property type="entry name" value="BLR3025 PROTEIN-RELATED"/>
    <property type="match status" value="1"/>
</dbReference>
<evidence type="ECO:0000256" key="1">
    <source>
        <dbReference type="ARBA" id="ARBA00010945"/>
    </source>
</evidence>
<comment type="function">
    <text evidence="3">Poorly processive, error-prone DNA polymerase involved in untargeted mutagenesis. Copies undamaged DNA at stalled replication forks, which arise in vivo from mismatched or misaligned primer ends. These misaligned primers can be extended by PolIV. Exhibits no 3'-5' exonuclease (proofreading) activity. May be involved in translesional synthesis, in conjunction with the beta clamp from PolIII.</text>
</comment>
<dbReference type="PANTHER" id="PTHR35369:SF2">
    <property type="entry name" value="BLR3025 PROTEIN"/>
    <property type="match status" value="1"/>
</dbReference>
<dbReference type="InterPro" id="IPR043502">
    <property type="entry name" value="DNA/RNA_pol_sf"/>
</dbReference>